<dbReference type="SUPFAM" id="SSF52980">
    <property type="entry name" value="Restriction endonuclease-like"/>
    <property type="match status" value="1"/>
</dbReference>
<keyword evidence="3" id="KW-1185">Reference proteome</keyword>
<dbReference type="EMBL" id="AP018694">
    <property type="protein sequence ID" value="BBE18578.1"/>
    <property type="molecule type" value="Genomic_DNA"/>
</dbReference>
<dbReference type="GO" id="GO:0003677">
    <property type="term" value="F:DNA binding"/>
    <property type="evidence" value="ECO:0007669"/>
    <property type="project" value="InterPro"/>
</dbReference>
<dbReference type="InterPro" id="IPR011856">
    <property type="entry name" value="tRNA_endonuc-like_dom_sf"/>
</dbReference>
<dbReference type="Proteomes" id="UP001193389">
    <property type="component" value="Chromosome"/>
</dbReference>
<name>A0A5K7SAG8_9BACT</name>
<protein>
    <recommendedName>
        <fullName evidence="1">Restriction endonuclease type IV Mrr domain-containing protein</fullName>
    </recommendedName>
</protein>
<dbReference type="GO" id="GO:0004519">
    <property type="term" value="F:endonuclease activity"/>
    <property type="evidence" value="ECO:0007669"/>
    <property type="project" value="InterPro"/>
</dbReference>
<dbReference type="KEGG" id="anf:AQPE_2741"/>
<gene>
    <name evidence="2" type="ORF">AQPE_2741</name>
</gene>
<dbReference type="InterPro" id="IPR011335">
    <property type="entry name" value="Restrct_endonuc-II-like"/>
</dbReference>
<reference evidence="2" key="1">
    <citation type="journal article" date="2020" name="Int. J. Syst. Evol. Microbiol.">
        <title>Aquipluma nitroreducens gen. nov. sp. nov., a novel facultatively anaerobic bacterium isolated from a freshwater lake.</title>
        <authorList>
            <person name="Watanabe M."/>
            <person name="Kojima H."/>
            <person name="Fukui M."/>
        </authorList>
    </citation>
    <scope>NUCLEOTIDE SEQUENCE</scope>
    <source>
        <strain evidence="2">MeG22</strain>
    </source>
</reference>
<accession>A0A5K7SAG8</accession>
<feature type="domain" description="Restriction endonuclease type IV Mrr" evidence="1">
    <location>
        <begin position="113"/>
        <end position="218"/>
    </location>
</feature>
<evidence type="ECO:0000313" key="3">
    <source>
        <dbReference type="Proteomes" id="UP001193389"/>
    </source>
</evidence>
<sequence length="252" mass="28872">MKDVVSYSLYAKYPGLSKAKMLREFIKDESETYVGKTIVLLINYMNENGLMTDDKKEKAEKLYEFGKKLLGKSNTQHNPKQQNSEPKNNLKVDYDSLNASLLAIENISSPQARGYAFEKYLNSLFHAFGLDPHASYRTDYDQIDGSFILDGNTILIEAKYKANAIPKDDLILFSNKIGSKSHFSKGLFITYSRVDEKAIEYFTDSSSRLVVLTVEELFIMCQNNIPLQNVLQDKYRSLDERGLIFKHIMNLL</sequence>
<dbReference type="Pfam" id="PF04471">
    <property type="entry name" value="Mrr_cat"/>
    <property type="match status" value="1"/>
</dbReference>
<proteinExistence type="predicted"/>
<dbReference type="AlphaFoldDB" id="A0A5K7SAG8"/>
<dbReference type="InterPro" id="IPR007560">
    <property type="entry name" value="Restrct_endonuc_IV_Mrr"/>
</dbReference>
<evidence type="ECO:0000313" key="2">
    <source>
        <dbReference type="EMBL" id="BBE18578.1"/>
    </source>
</evidence>
<dbReference type="Gene3D" id="3.40.1350.10">
    <property type="match status" value="1"/>
</dbReference>
<dbReference type="GO" id="GO:0009307">
    <property type="term" value="P:DNA restriction-modification system"/>
    <property type="evidence" value="ECO:0007669"/>
    <property type="project" value="InterPro"/>
</dbReference>
<evidence type="ECO:0000259" key="1">
    <source>
        <dbReference type="Pfam" id="PF04471"/>
    </source>
</evidence>
<organism evidence="2 3">
    <name type="scientific">Aquipluma nitroreducens</name>
    <dbReference type="NCBI Taxonomy" id="2010828"/>
    <lineage>
        <taxon>Bacteria</taxon>
        <taxon>Pseudomonadati</taxon>
        <taxon>Bacteroidota</taxon>
        <taxon>Bacteroidia</taxon>
        <taxon>Marinilabiliales</taxon>
        <taxon>Prolixibacteraceae</taxon>
        <taxon>Aquipluma</taxon>
    </lineage>
</organism>